<organism evidence="5 6">
    <name type="scientific">Albugo candida</name>
    <dbReference type="NCBI Taxonomy" id="65357"/>
    <lineage>
        <taxon>Eukaryota</taxon>
        <taxon>Sar</taxon>
        <taxon>Stramenopiles</taxon>
        <taxon>Oomycota</taxon>
        <taxon>Peronosporomycetes</taxon>
        <taxon>Albuginales</taxon>
        <taxon>Albuginaceae</taxon>
        <taxon>Albugo</taxon>
    </lineage>
</organism>
<dbReference type="PANTHER" id="PTHR13375:SF3">
    <property type="entry name" value="THO COMPLEX SUBUNIT 5 HOMOLOG"/>
    <property type="match status" value="1"/>
</dbReference>
<dbReference type="Pfam" id="PF09766">
    <property type="entry name" value="FmiP_Thoc5"/>
    <property type="match status" value="1"/>
</dbReference>
<dbReference type="STRING" id="65357.A0A024GFU2"/>
<dbReference type="InParanoid" id="A0A024GFU2"/>
<comment type="caution">
    <text evidence="5">The sequence shown here is derived from an EMBL/GenBank/DDBJ whole genome shotgun (WGS) entry which is preliminary data.</text>
</comment>
<feature type="region of interest" description="Disordered" evidence="4">
    <location>
        <begin position="284"/>
        <end position="324"/>
    </location>
</feature>
<dbReference type="GO" id="GO:0006406">
    <property type="term" value="P:mRNA export from nucleus"/>
    <property type="evidence" value="ECO:0007669"/>
    <property type="project" value="TreeGrafter"/>
</dbReference>
<proteinExistence type="inferred from homology"/>
<comment type="similarity">
    <text evidence="2">Belongs to the THOC5 family.</text>
</comment>
<evidence type="ECO:0000256" key="4">
    <source>
        <dbReference type="SAM" id="MobiDB-lite"/>
    </source>
</evidence>
<name>A0A024GFU2_9STRA</name>
<evidence type="ECO:0000256" key="1">
    <source>
        <dbReference type="ARBA" id="ARBA00004123"/>
    </source>
</evidence>
<dbReference type="GO" id="GO:0003729">
    <property type="term" value="F:mRNA binding"/>
    <property type="evidence" value="ECO:0007669"/>
    <property type="project" value="TreeGrafter"/>
</dbReference>
<sequence>MSQNARAGITLCDPNSKTKTLSDLQNICVSLRHLLNEIQTTKESQGDAFVSSNEFQKQKRQAFHYLGAMKGRLRDTFLEKHTKKMEIQKKKEFIDVYHLKLQNLLYEKQHLLCEIDRHKNTSLTEMNKIDFRPIVEINVHPDTHKQHLDRLISELESRKQMQSNFKALDDEIAQVEAITKQKLKFLANLRGTLNVIEDSTHSLQEYMGNPVTSKLCKQNEAIELLPTPLYSLYCELDGYMEAAQVRNKKMQVEIVRTDLYGKSTKRYLSKRKFANVFTESEDTLQKRIRSASPRTPSRSPSSSRNTVTQPSTESDSVLDTEPQNSEEIFSQIGSTETSAQVQDKNVSDLSAHSLLLKLCPIKETFSILFRYYTVLKIVTVEVIEATCNGISHEAVLMKLFPDDDGDEIPRIASGYEFEESGEMDLCTLLLGRPYHWAQWICGLHVLPRPKVVDGILSTETLITRIQPSIQNTMEQLLKRFASATYLEIHLSELSRASFDQDVVRVSPDSIEYFPSFSPITRLEGWKLMIPEEEKTLSSRIFKAIFRNGDIQCEAIVEISTEFPVRPPHFRFCTDESSLLPMELKEVEIEINDHCTECIKRKGDVEAEAWILMHQLRKVQYCIDLVVSSVEKTSGKGTDPTQLWIKRILSATRHRRGKNRRLPFGSIVLSQGEELLHR</sequence>
<keyword evidence="3" id="KW-0539">Nucleus</keyword>
<comment type="subcellular location">
    <subcellularLocation>
        <location evidence="1">Nucleus</location>
    </subcellularLocation>
</comment>
<evidence type="ECO:0000313" key="5">
    <source>
        <dbReference type="EMBL" id="CCI45627.1"/>
    </source>
</evidence>
<protein>
    <recommendedName>
        <fullName evidence="7">THO complex subunit 5</fullName>
    </recommendedName>
</protein>
<accession>A0A024GFU2</accession>
<dbReference type="InterPro" id="IPR019163">
    <property type="entry name" value="THO_Thoc5"/>
</dbReference>
<feature type="compositionally biased region" description="Polar residues" evidence="4">
    <location>
        <begin position="305"/>
        <end position="324"/>
    </location>
</feature>
<evidence type="ECO:0000256" key="3">
    <source>
        <dbReference type="ARBA" id="ARBA00023242"/>
    </source>
</evidence>
<feature type="compositionally biased region" description="Low complexity" evidence="4">
    <location>
        <begin position="290"/>
        <end position="304"/>
    </location>
</feature>
<evidence type="ECO:0008006" key="7">
    <source>
        <dbReference type="Google" id="ProtNLM"/>
    </source>
</evidence>
<reference evidence="5 6" key="1">
    <citation type="submission" date="2012-05" db="EMBL/GenBank/DDBJ databases">
        <title>Recombination and specialization in a pathogen metapopulation.</title>
        <authorList>
            <person name="Gardiner A."/>
            <person name="Kemen E."/>
            <person name="Schultz-Larsen T."/>
            <person name="MacLean D."/>
            <person name="Van Oosterhout C."/>
            <person name="Jones J.D.G."/>
        </authorList>
    </citation>
    <scope>NUCLEOTIDE SEQUENCE [LARGE SCALE GENOMIC DNA]</scope>
    <source>
        <strain evidence="5 6">Ac Nc2</strain>
    </source>
</reference>
<dbReference type="OrthoDB" id="20582at2759"/>
<dbReference type="GO" id="GO:0000445">
    <property type="term" value="C:THO complex part of transcription export complex"/>
    <property type="evidence" value="ECO:0007669"/>
    <property type="project" value="TreeGrafter"/>
</dbReference>
<evidence type="ECO:0000313" key="6">
    <source>
        <dbReference type="Proteomes" id="UP000053237"/>
    </source>
</evidence>
<gene>
    <name evidence="5" type="ORF">BN9_065240</name>
</gene>
<dbReference type="EMBL" id="CAIX01000103">
    <property type="protein sequence ID" value="CCI45627.1"/>
    <property type="molecule type" value="Genomic_DNA"/>
</dbReference>
<dbReference type="AlphaFoldDB" id="A0A024GFU2"/>
<evidence type="ECO:0000256" key="2">
    <source>
        <dbReference type="ARBA" id="ARBA00008044"/>
    </source>
</evidence>
<keyword evidence="6" id="KW-1185">Reference proteome</keyword>
<dbReference type="PANTHER" id="PTHR13375">
    <property type="entry name" value="FMS INTERACTING PROTEIN"/>
    <property type="match status" value="1"/>
</dbReference>
<dbReference type="Proteomes" id="UP000053237">
    <property type="component" value="Unassembled WGS sequence"/>
</dbReference>